<comment type="caution">
    <text evidence="1">The sequence shown here is derived from an EMBL/GenBank/DDBJ whole genome shotgun (WGS) entry which is preliminary data.</text>
</comment>
<dbReference type="AlphaFoldDB" id="A0AAV5SCR5"/>
<keyword evidence="2" id="KW-1185">Reference proteome</keyword>
<evidence type="ECO:0000313" key="2">
    <source>
        <dbReference type="Proteomes" id="UP001432027"/>
    </source>
</evidence>
<sequence>SIHSFPHFISRLTSRLTAMEALIPHLIFLRASITGGSTDSTIRAWSDKTRKWFKDADLSEEASDSRACLRDGIHLKKTTRRLLRAGSLLAEYLKQHTSHSQWTGEDTGRISHIRDTIGDGIAWGTDALNLKQFASLSRRA</sequence>
<organism evidence="1 2">
    <name type="scientific">Pristionchus entomophagus</name>
    <dbReference type="NCBI Taxonomy" id="358040"/>
    <lineage>
        <taxon>Eukaryota</taxon>
        <taxon>Metazoa</taxon>
        <taxon>Ecdysozoa</taxon>
        <taxon>Nematoda</taxon>
        <taxon>Chromadorea</taxon>
        <taxon>Rhabditida</taxon>
        <taxon>Rhabditina</taxon>
        <taxon>Diplogasteromorpha</taxon>
        <taxon>Diplogasteroidea</taxon>
        <taxon>Neodiplogasteridae</taxon>
        <taxon>Pristionchus</taxon>
    </lineage>
</organism>
<dbReference type="Proteomes" id="UP001432027">
    <property type="component" value="Unassembled WGS sequence"/>
</dbReference>
<name>A0AAV5SCR5_9BILA</name>
<accession>A0AAV5SCR5</accession>
<gene>
    <name evidence="1" type="ORF">PENTCL1PPCAC_2163</name>
</gene>
<evidence type="ECO:0000313" key="1">
    <source>
        <dbReference type="EMBL" id="GMS79988.1"/>
    </source>
</evidence>
<dbReference type="EMBL" id="BTSX01000001">
    <property type="protein sequence ID" value="GMS79988.1"/>
    <property type="molecule type" value="Genomic_DNA"/>
</dbReference>
<feature type="non-terminal residue" evidence="1">
    <location>
        <position position="1"/>
    </location>
</feature>
<protein>
    <submittedName>
        <fullName evidence="1">Uncharacterized protein</fullName>
    </submittedName>
</protein>
<reference evidence="1" key="1">
    <citation type="submission" date="2023-10" db="EMBL/GenBank/DDBJ databases">
        <title>Genome assembly of Pristionchus species.</title>
        <authorList>
            <person name="Yoshida K."/>
            <person name="Sommer R.J."/>
        </authorList>
    </citation>
    <scope>NUCLEOTIDE SEQUENCE</scope>
    <source>
        <strain evidence="1">RS0144</strain>
    </source>
</reference>
<feature type="non-terminal residue" evidence="1">
    <location>
        <position position="140"/>
    </location>
</feature>
<proteinExistence type="predicted"/>